<evidence type="ECO:0000313" key="2">
    <source>
        <dbReference type="Proteomes" id="UP000058925"/>
    </source>
</evidence>
<keyword evidence="2" id="KW-1185">Reference proteome</keyword>
<proteinExistence type="predicted"/>
<dbReference type="KEGG" id="taa:NMY3_01023"/>
<protein>
    <submittedName>
        <fullName evidence="1">Uncharacterized protein</fullName>
    </submittedName>
</protein>
<organism evidence="1 2">
    <name type="scientific">Candidatus Nitrosocosmicus oleophilus</name>
    <dbReference type="NCBI Taxonomy" id="1353260"/>
    <lineage>
        <taxon>Archaea</taxon>
        <taxon>Nitrososphaerota</taxon>
        <taxon>Nitrososphaeria</taxon>
        <taxon>Nitrososphaerales</taxon>
        <taxon>Nitrososphaeraceae</taxon>
        <taxon>Candidatus Nitrosocosmicus</taxon>
    </lineage>
</organism>
<reference evidence="2" key="1">
    <citation type="submission" date="2015-10" db="EMBL/GenBank/DDBJ databases">
        <title>Niche specialization of a soil ammonia-oxidizing archaeon, Candidatus Nitrosocosmicus oleophilus.</title>
        <authorList>
            <person name="Jung M.-Y."/>
            <person name="Rhee S.-K."/>
        </authorList>
    </citation>
    <scope>NUCLEOTIDE SEQUENCE [LARGE SCALE GENOMIC DNA]</scope>
    <source>
        <strain evidence="2">MY3</strain>
    </source>
</reference>
<dbReference type="Proteomes" id="UP000058925">
    <property type="component" value="Chromosome"/>
</dbReference>
<name>A0A654LUX8_9ARCH</name>
<evidence type="ECO:0000313" key="1">
    <source>
        <dbReference type="EMBL" id="ALI35228.1"/>
    </source>
</evidence>
<dbReference type="EMBL" id="CP012850">
    <property type="protein sequence ID" value="ALI35228.1"/>
    <property type="molecule type" value="Genomic_DNA"/>
</dbReference>
<accession>A0A654LUX8</accession>
<gene>
    <name evidence="1" type="ORF">NMY3_01023</name>
</gene>
<sequence length="180" mass="19192">MMKTIYKMVSAIFLLAVSVSTIAGFNLNHVLAQNPSNPDPTVLKGAISGHSNNGNTTEPAWIISGVYKFTDVNASSPAFNATFYMINLDGTAEHTHSIYDLKLSGDPVIDSNSNSTTYNGTTTVTLKDGPVSNIPTQISLLDDSAIAITVEGNLTNKHFGSTPIYGTQHLICVEVPDLCK</sequence>
<dbReference type="AlphaFoldDB" id="A0A654LUX8"/>